<dbReference type="InterPro" id="IPR012337">
    <property type="entry name" value="RNaseH-like_sf"/>
</dbReference>
<dbReference type="PANTHER" id="PTHR23272">
    <property type="entry name" value="BED FINGER-RELATED"/>
    <property type="match status" value="1"/>
</dbReference>
<evidence type="ECO:0000313" key="2">
    <source>
        <dbReference type="EMBL" id="KAF5367737.1"/>
    </source>
</evidence>
<dbReference type="EMBL" id="JAACJM010000018">
    <property type="protein sequence ID" value="KAF5367737.1"/>
    <property type="molecule type" value="Genomic_DNA"/>
</dbReference>
<comment type="caution">
    <text evidence="2">The sequence shown here is derived from an EMBL/GenBank/DDBJ whole genome shotgun (WGS) entry which is preliminary data.</text>
</comment>
<dbReference type="AlphaFoldDB" id="A0A8H5GMJ9"/>
<protein>
    <recommendedName>
        <fullName evidence="1">HAT C-terminal dimerisation domain-containing protein</fullName>
    </recommendedName>
</protein>
<dbReference type="Pfam" id="PF05699">
    <property type="entry name" value="Dimer_Tnp_hAT"/>
    <property type="match status" value="1"/>
</dbReference>
<organism evidence="2 3">
    <name type="scientific">Tetrapyrgos nigripes</name>
    <dbReference type="NCBI Taxonomy" id="182062"/>
    <lineage>
        <taxon>Eukaryota</taxon>
        <taxon>Fungi</taxon>
        <taxon>Dikarya</taxon>
        <taxon>Basidiomycota</taxon>
        <taxon>Agaricomycotina</taxon>
        <taxon>Agaricomycetes</taxon>
        <taxon>Agaricomycetidae</taxon>
        <taxon>Agaricales</taxon>
        <taxon>Marasmiineae</taxon>
        <taxon>Marasmiaceae</taxon>
        <taxon>Tetrapyrgos</taxon>
    </lineage>
</organism>
<keyword evidence="3" id="KW-1185">Reference proteome</keyword>
<dbReference type="OrthoDB" id="3248373at2759"/>
<evidence type="ECO:0000313" key="3">
    <source>
        <dbReference type="Proteomes" id="UP000559256"/>
    </source>
</evidence>
<dbReference type="GO" id="GO:0046983">
    <property type="term" value="F:protein dimerization activity"/>
    <property type="evidence" value="ECO:0007669"/>
    <property type="project" value="InterPro"/>
</dbReference>
<proteinExistence type="predicted"/>
<feature type="domain" description="HAT C-terminal dimerisation" evidence="1">
    <location>
        <begin position="171"/>
        <end position="197"/>
    </location>
</feature>
<reference evidence="2 3" key="1">
    <citation type="journal article" date="2020" name="ISME J.">
        <title>Uncovering the hidden diversity of litter-decomposition mechanisms in mushroom-forming fungi.</title>
        <authorList>
            <person name="Floudas D."/>
            <person name="Bentzer J."/>
            <person name="Ahren D."/>
            <person name="Johansson T."/>
            <person name="Persson P."/>
            <person name="Tunlid A."/>
        </authorList>
    </citation>
    <scope>NUCLEOTIDE SEQUENCE [LARGE SCALE GENOMIC DNA]</scope>
    <source>
        <strain evidence="2 3">CBS 291.85</strain>
    </source>
</reference>
<sequence length="231" mass="26198">MGESERMSAGSFPSLTASHMVYVKLMRAVDNFMQTNTVKKNHNVYKGLEACKAKLNKYYDKSTTESEYYYAAAILDPRVKYKLFDNNPSLFSNEWRREMNIAFKEHVSTYPRSSFSTIPVSAASAQLKTSQKTDDLFNDVSLLGIPASSSSVTETVDKEYASYVANREVDESLAFWKANCMKYPRLAAYAQDVLAIPHWVQTLVIPQIYRGLTEALLGYTQYISPLDLLKN</sequence>
<name>A0A8H5GMJ9_9AGAR</name>
<dbReference type="InterPro" id="IPR008906">
    <property type="entry name" value="HATC_C_dom"/>
</dbReference>
<dbReference type="Proteomes" id="UP000559256">
    <property type="component" value="Unassembled WGS sequence"/>
</dbReference>
<dbReference type="PANTHER" id="PTHR23272:SF184">
    <property type="entry name" value="OS03G0311250 PROTEIN"/>
    <property type="match status" value="1"/>
</dbReference>
<evidence type="ECO:0000259" key="1">
    <source>
        <dbReference type="Pfam" id="PF05699"/>
    </source>
</evidence>
<dbReference type="SUPFAM" id="SSF53098">
    <property type="entry name" value="Ribonuclease H-like"/>
    <property type="match status" value="1"/>
</dbReference>
<gene>
    <name evidence="2" type="ORF">D9758_009904</name>
</gene>
<accession>A0A8H5GMJ9</accession>